<evidence type="ECO:0000313" key="1">
    <source>
        <dbReference type="EMBL" id="GII95159.1"/>
    </source>
</evidence>
<proteinExistence type="predicted"/>
<name>A0A919RMI5_9ACTN</name>
<evidence type="ECO:0000313" key="2">
    <source>
        <dbReference type="Proteomes" id="UP000606172"/>
    </source>
</evidence>
<comment type="caution">
    <text evidence="1">The sequence shown here is derived from an EMBL/GenBank/DDBJ whole genome shotgun (WGS) entry which is preliminary data.</text>
</comment>
<keyword evidence="2" id="KW-1185">Reference proteome</keyword>
<gene>
    <name evidence="1" type="ORF">Ssi02_53900</name>
</gene>
<dbReference type="Proteomes" id="UP000606172">
    <property type="component" value="Unassembled WGS sequence"/>
</dbReference>
<organism evidence="1 2">
    <name type="scientific">Sinosporangium siamense</name>
    <dbReference type="NCBI Taxonomy" id="1367973"/>
    <lineage>
        <taxon>Bacteria</taxon>
        <taxon>Bacillati</taxon>
        <taxon>Actinomycetota</taxon>
        <taxon>Actinomycetes</taxon>
        <taxon>Streptosporangiales</taxon>
        <taxon>Streptosporangiaceae</taxon>
        <taxon>Sinosporangium</taxon>
    </lineage>
</organism>
<reference evidence="1" key="1">
    <citation type="submission" date="2021-01" db="EMBL/GenBank/DDBJ databases">
        <title>Whole genome shotgun sequence of Sinosporangium siamense NBRC 109515.</title>
        <authorList>
            <person name="Komaki H."/>
            <person name="Tamura T."/>
        </authorList>
    </citation>
    <scope>NUCLEOTIDE SEQUENCE</scope>
    <source>
        <strain evidence="1">NBRC 109515</strain>
    </source>
</reference>
<sequence length="310" mass="33434">MIDPEVPERSRKLLQEHPEALHPPGTLLRKPRFGGRTWRDLGMCLLHAPGWALLPAVMGSFHRGGVQVFGFLAQAGVICAGGLAVYTGTSLLSVAPAGAAVAAGVMFGLCGEGEAARLGRTLRDRYVRPEDLGDSEVDLLHRAGSAVAAVLGSEVNRAGLLDDVRNTVTLPAQVWEIAQTLAQVDALRREHEAVPDRRDPRIAVMLHAQGEALALATASVTRRVGALEDYAVQVVAADDALRRWETAQRLSTRSDAYRELLARTVRDELAVTQIEGLTEDARRIEEALLSSVDQARRSGLRLVVPVKEAS</sequence>
<protein>
    <submittedName>
        <fullName evidence="1">Uncharacterized protein</fullName>
    </submittedName>
</protein>
<dbReference type="AlphaFoldDB" id="A0A919RMI5"/>
<accession>A0A919RMI5</accession>
<dbReference type="EMBL" id="BOOW01000034">
    <property type="protein sequence ID" value="GII95159.1"/>
    <property type="molecule type" value="Genomic_DNA"/>
</dbReference>